<dbReference type="RefSeq" id="WP_012389420.1">
    <property type="nucleotide sequence ID" value="NC_010602.1"/>
</dbReference>
<evidence type="ECO:0000256" key="1">
    <source>
        <dbReference type="ARBA" id="ARBA00004141"/>
    </source>
</evidence>
<comment type="subcellular location">
    <subcellularLocation>
        <location evidence="1">Membrane</location>
        <topology evidence="1">Multi-pass membrane protein</topology>
    </subcellularLocation>
</comment>
<feature type="transmembrane region" description="Helical" evidence="6">
    <location>
        <begin position="126"/>
        <end position="148"/>
    </location>
</feature>
<proteinExistence type="predicted"/>
<keyword evidence="3 6" id="KW-0812">Transmembrane</keyword>
<evidence type="ECO:0000256" key="6">
    <source>
        <dbReference type="SAM" id="Phobius"/>
    </source>
</evidence>
<dbReference type="InterPro" id="IPR000537">
    <property type="entry name" value="UbiA_prenyltransferase"/>
</dbReference>
<reference evidence="7 8" key="1">
    <citation type="journal article" date="2008" name="PLoS ONE">
        <title>Genome sequence of the saprophyte Leptospira biflexa provides insights into the evolution of Leptospira and the pathogenesis of leptospirosis.</title>
        <authorList>
            <person name="Picardeau M."/>
            <person name="Bulach D.M."/>
            <person name="Bouchier C."/>
            <person name="Zuerner R.L."/>
            <person name="Zidane N."/>
            <person name="Wilson P.J."/>
            <person name="Creno S."/>
            <person name="Kuczek E.S."/>
            <person name="Bommezzadri S."/>
            <person name="Davis J.C."/>
            <person name="McGrath A."/>
            <person name="Johnson M.J."/>
            <person name="Boursaux-Eude C."/>
            <person name="Seemann T."/>
            <person name="Rouy Z."/>
            <person name="Coppel R.L."/>
            <person name="Rood J.I."/>
            <person name="Lajus A."/>
            <person name="Davies J.K."/>
            <person name="Medigue C."/>
            <person name="Adler B."/>
        </authorList>
    </citation>
    <scope>NUCLEOTIDE SEQUENCE [LARGE SCALE GENOMIC DNA]</scope>
    <source>
        <strain evidence="8">Patoc 1 / ATCC 23582 / Paris</strain>
    </source>
</reference>
<dbReference type="Proteomes" id="UP000001847">
    <property type="component" value="Chromosome I"/>
</dbReference>
<dbReference type="GO" id="GO:0016020">
    <property type="term" value="C:membrane"/>
    <property type="evidence" value="ECO:0007669"/>
    <property type="project" value="UniProtKB-SubCell"/>
</dbReference>
<dbReference type="GO" id="GO:0016765">
    <property type="term" value="F:transferase activity, transferring alkyl or aryl (other than methyl) groups"/>
    <property type="evidence" value="ECO:0007669"/>
    <property type="project" value="InterPro"/>
</dbReference>
<evidence type="ECO:0000313" key="7">
    <source>
        <dbReference type="EMBL" id="ABZ98559.1"/>
    </source>
</evidence>
<feature type="transmembrane region" description="Helical" evidence="6">
    <location>
        <begin position="103"/>
        <end position="119"/>
    </location>
</feature>
<dbReference type="EMBL" id="CP000786">
    <property type="protein sequence ID" value="ABZ98559.1"/>
    <property type="molecule type" value="Genomic_DNA"/>
</dbReference>
<sequence>MNFKQYLILLRPANLVTAIADSLAGMAIVSFPWEKEAMFLLLASVCLYGGGVVLNDFFDEELDSKERPERPIPSGKVSSLHAFLLGTALLVLGVFFSCLYSEISLVISICIVFLILLYNRFAKHSIIFGPLVMGLCRGFNLILGMTLIKTIPSFGMSLAILPFVYIAAITLISQNEVSGGGKSKFLYAFFLYALVLFSQTFLSYHNHNVAITIPFILLHSIFLFPPLWQAFQNPSPKRIGNAVKMGVITLIILNASFAAAFGMVPLAFLILSLLPISFSISKYFAVT</sequence>
<dbReference type="CDD" id="cd13964">
    <property type="entry name" value="PT_UbiA_1"/>
    <property type="match status" value="1"/>
</dbReference>
<feature type="transmembrane region" description="Helical" evidence="6">
    <location>
        <begin position="12"/>
        <end position="31"/>
    </location>
</feature>
<keyword evidence="2" id="KW-1003">Cell membrane</keyword>
<organism evidence="7 8">
    <name type="scientific">Leptospira biflexa serovar Patoc (strain Patoc 1 / ATCC 23582 / Paris)</name>
    <dbReference type="NCBI Taxonomy" id="456481"/>
    <lineage>
        <taxon>Bacteria</taxon>
        <taxon>Pseudomonadati</taxon>
        <taxon>Spirochaetota</taxon>
        <taxon>Spirochaetia</taxon>
        <taxon>Leptospirales</taxon>
        <taxon>Leptospiraceae</taxon>
        <taxon>Leptospira</taxon>
    </lineage>
</organism>
<dbReference type="STRING" id="456481.LEPBI_I2470"/>
<dbReference type="PANTHER" id="PTHR42723">
    <property type="entry name" value="CHLOROPHYLL SYNTHASE"/>
    <property type="match status" value="1"/>
</dbReference>
<accession>B0SLH3</accession>
<dbReference type="OrthoDB" id="2908954at2"/>
<dbReference type="NCBIfam" id="NF035940">
    <property type="entry name" value="prenyl_rel_EboC"/>
    <property type="match status" value="1"/>
</dbReference>
<dbReference type="InterPro" id="IPR044878">
    <property type="entry name" value="UbiA_sf"/>
</dbReference>
<dbReference type="Gene3D" id="1.10.357.140">
    <property type="entry name" value="UbiA prenyltransferase"/>
    <property type="match status" value="1"/>
</dbReference>
<keyword evidence="5 6" id="KW-0472">Membrane</keyword>
<dbReference type="InterPro" id="IPR050475">
    <property type="entry name" value="Prenyltransferase_related"/>
</dbReference>
<name>B0SLH3_LEPBP</name>
<evidence type="ECO:0000256" key="4">
    <source>
        <dbReference type="ARBA" id="ARBA00022989"/>
    </source>
</evidence>
<feature type="transmembrane region" description="Helical" evidence="6">
    <location>
        <begin position="154"/>
        <end position="173"/>
    </location>
</feature>
<keyword evidence="8" id="KW-1185">Reference proteome</keyword>
<evidence type="ECO:0008006" key="9">
    <source>
        <dbReference type="Google" id="ProtNLM"/>
    </source>
</evidence>
<evidence type="ECO:0000256" key="5">
    <source>
        <dbReference type="ARBA" id="ARBA00023136"/>
    </source>
</evidence>
<evidence type="ECO:0000256" key="3">
    <source>
        <dbReference type="ARBA" id="ARBA00022692"/>
    </source>
</evidence>
<dbReference type="AlphaFoldDB" id="B0SLH3"/>
<evidence type="ECO:0000313" key="8">
    <source>
        <dbReference type="Proteomes" id="UP000001847"/>
    </source>
</evidence>
<feature type="transmembrane region" description="Helical" evidence="6">
    <location>
        <begin position="37"/>
        <end position="58"/>
    </location>
</feature>
<dbReference type="PANTHER" id="PTHR42723:SF1">
    <property type="entry name" value="CHLOROPHYLL SYNTHASE, CHLOROPLASTIC"/>
    <property type="match status" value="1"/>
</dbReference>
<dbReference type="HOGENOM" id="CLU_060108_2_0_12"/>
<dbReference type="BioCyc" id="LBIF456481:LEPBI_RS12190-MONOMER"/>
<feature type="transmembrane region" description="Helical" evidence="6">
    <location>
        <begin position="185"/>
        <end position="204"/>
    </location>
</feature>
<keyword evidence="4 6" id="KW-1133">Transmembrane helix</keyword>
<feature type="transmembrane region" description="Helical" evidence="6">
    <location>
        <begin position="210"/>
        <end position="230"/>
    </location>
</feature>
<dbReference type="Pfam" id="PF01040">
    <property type="entry name" value="UbiA"/>
    <property type="match status" value="1"/>
</dbReference>
<evidence type="ECO:0000256" key="2">
    <source>
        <dbReference type="ARBA" id="ARBA00022475"/>
    </source>
</evidence>
<gene>
    <name evidence="7" type="ordered locus">LEPBI_I2470</name>
</gene>
<feature type="transmembrane region" description="Helical" evidence="6">
    <location>
        <begin position="79"/>
        <end position="97"/>
    </location>
</feature>
<protein>
    <recommendedName>
        <fullName evidence="9">Polyprenyltransferase</fullName>
    </recommendedName>
</protein>
<dbReference type="KEGG" id="lbi:LEPBI_I2470"/>